<dbReference type="AlphaFoldDB" id="A0A7M7GGF4"/>
<accession>A0A7M7GGF4</accession>
<keyword evidence="2" id="KW-1185">Reference proteome</keyword>
<reference evidence="1" key="2">
    <citation type="submission" date="2021-01" db="UniProtKB">
        <authorList>
            <consortium name="EnsemblMetazoa"/>
        </authorList>
    </citation>
    <scope>IDENTIFICATION</scope>
</reference>
<dbReference type="Proteomes" id="UP000007110">
    <property type="component" value="Unassembled WGS sequence"/>
</dbReference>
<dbReference type="OMA" id="CEVHPER"/>
<protein>
    <recommendedName>
        <fullName evidence="3">Sulfotransferase</fullName>
    </recommendedName>
</protein>
<dbReference type="KEGG" id="spu:100890128"/>
<dbReference type="PANTHER" id="PTHR48312">
    <property type="match status" value="1"/>
</dbReference>
<dbReference type="Pfam" id="PF19798">
    <property type="entry name" value="Sulfotransfer_5"/>
    <property type="match status" value="1"/>
</dbReference>
<dbReference type="Gene3D" id="3.40.50.300">
    <property type="entry name" value="P-loop containing nucleotide triphosphate hydrolases"/>
    <property type="match status" value="1"/>
</dbReference>
<reference evidence="2" key="1">
    <citation type="submission" date="2015-02" db="EMBL/GenBank/DDBJ databases">
        <title>Genome sequencing for Strongylocentrotus purpuratus.</title>
        <authorList>
            <person name="Murali S."/>
            <person name="Liu Y."/>
            <person name="Vee V."/>
            <person name="English A."/>
            <person name="Wang M."/>
            <person name="Skinner E."/>
            <person name="Han Y."/>
            <person name="Muzny D.M."/>
            <person name="Worley K.C."/>
            <person name="Gibbs R.A."/>
        </authorList>
    </citation>
    <scope>NUCLEOTIDE SEQUENCE</scope>
</reference>
<dbReference type="InterPro" id="IPR027417">
    <property type="entry name" value="P-loop_NTPase"/>
</dbReference>
<dbReference type="SUPFAM" id="SSF52540">
    <property type="entry name" value="P-loop containing nucleoside triphosphate hydrolases"/>
    <property type="match status" value="1"/>
</dbReference>
<evidence type="ECO:0000313" key="1">
    <source>
        <dbReference type="EnsemblMetazoa" id="XP_003725061"/>
    </source>
</evidence>
<evidence type="ECO:0000313" key="2">
    <source>
        <dbReference type="Proteomes" id="UP000007110"/>
    </source>
</evidence>
<dbReference type="EnsemblMetazoa" id="XM_003725013">
    <property type="protein sequence ID" value="XP_003725061"/>
    <property type="gene ID" value="LOC100890128"/>
</dbReference>
<organism evidence="1 2">
    <name type="scientific">Strongylocentrotus purpuratus</name>
    <name type="common">Purple sea urchin</name>
    <dbReference type="NCBI Taxonomy" id="7668"/>
    <lineage>
        <taxon>Eukaryota</taxon>
        <taxon>Metazoa</taxon>
        <taxon>Echinodermata</taxon>
        <taxon>Eleutherozoa</taxon>
        <taxon>Echinozoa</taxon>
        <taxon>Echinoidea</taxon>
        <taxon>Euechinoidea</taxon>
        <taxon>Echinacea</taxon>
        <taxon>Camarodonta</taxon>
        <taxon>Echinidea</taxon>
        <taxon>Strongylocentrotidae</taxon>
        <taxon>Strongylocentrotus</taxon>
    </lineage>
</organism>
<proteinExistence type="predicted"/>
<sequence length="326" mass="37035">MSRTSDSSKEAKCYSEKEKEPKCRTIMWSVPRSVSTALTKCIAAGVPGDSAVWFEPFSYCRAISIIASAKHNIPLPLEYEGNEKIFEQAAAVVGNMYSCEVHPERLAYGSIKRLLESAASPCIFVKDLAQAMNKERLQYLPQGYKHVFLIRHPLRVFHSFRKIAFANTAKFASEGDSSKPTISEDNFDIEKDYVMFDSAGLYFRGIHETWKYVKENFEGDPIVMDGDDLLAKPAEMIPKFCEAIGLSYNKTMLEWSSSADMVKKWVHPAEGLVDELRYIYGRALTSSEFAPANPMPSRDQVTPDVIRLTDQVMKFYEEMYESRMKV</sequence>
<evidence type="ECO:0008006" key="3">
    <source>
        <dbReference type="Google" id="ProtNLM"/>
    </source>
</evidence>
<dbReference type="InParanoid" id="A0A7M7GGF4"/>
<dbReference type="GO" id="GO:0019752">
    <property type="term" value="P:carboxylic acid metabolic process"/>
    <property type="evidence" value="ECO:0000318"/>
    <property type="project" value="GO_Central"/>
</dbReference>
<dbReference type="OrthoDB" id="2405944at2759"/>
<dbReference type="GeneID" id="100890128"/>
<dbReference type="RefSeq" id="XP_003725061.2">
    <property type="nucleotide sequence ID" value="XM_003725013.3"/>
</dbReference>
<dbReference type="PANTHER" id="PTHR48312:SF1">
    <property type="entry name" value="SULFOTRANSFERASE"/>
    <property type="match status" value="1"/>
</dbReference>
<name>A0A7M7GGF4_STRPU</name>